<evidence type="ECO:0000256" key="1">
    <source>
        <dbReference type="ARBA" id="ARBA00004141"/>
    </source>
</evidence>
<comment type="similarity">
    <text evidence="5">Belongs to the PRA1 family.</text>
</comment>
<organism evidence="6 7">
    <name type="scientific">Lichtheimia corymbifera JMRC:FSU:9682</name>
    <dbReference type="NCBI Taxonomy" id="1263082"/>
    <lineage>
        <taxon>Eukaryota</taxon>
        <taxon>Fungi</taxon>
        <taxon>Fungi incertae sedis</taxon>
        <taxon>Mucoromycota</taxon>
        <taxon>Mucoromycotina</taxon>
        <taxon>Mucoromycetes</taxon>
        <taxon>Mucorales</taxon>
        <taxon>Lichtheimiaceae</taxon>
        <taxon>Lichtheimia</taxon>
    </lineage>
</organism>
<feature type="transmembrane region" description="Helical" evidence="5">
    <location>
        <begin position="95"/>
        <end position="112"/>
    </location>
</feature>
<dbReference type="InterPro" id="IPR004895">
    <property type="entry name" value="Prenylated_rab_accept_PRA1"/>
</dbReference>
<feature type="transmembrane region" description="Helical" evidence="5">
    <location>
        <begin position="150"/>
        <end position="169"/>
    </location>
</feature>
<comment type="caution">
    <text evidence="6">The sequence shown here is derived from an EMBL/GenBank/DDBJ whole genome shotgun (WGS) entry which is preliminary data.</text>
</comment>
<dbReference type="AlphaFoldDB" id="A0A068RVR6"/>
<protein>
    <recommendedName>
        <fullName evidence="5">PRA1 family protein</fullName>
    </recommendedName>
</protein>
<dbReference type="GO" id="GO:0005794">
    <property type="term" value="C:Golgi apparatus"/>
    <property type="evidence" value="ECO:0007669"/>
    <property type="project" value="TreeGrafter"/>
</dbReference>
<dbReference type="VEuPathDB" id="FungiDB:LCOR_05043.1"/>
<proteinExistence type="inferred from homology"/>
<keyword evidence="7" id="KW-1185">Reference proteome</keyword>
<feature type="transmembrane region" description="Helical" evidence="5">
    <location>
        <begin position="70"/>
        <end position="89"/>
    </location>
</feature>
<dbReference type="Proteomes" id="UP000027586">
    <property type="component" value="Unassembled WGS sequence"/>
</dbReference>
<evidence type="ECO:0000256" key="3">
    <source>
        <dbReference type="ARBA" id="ARBA00022989"/>
    </source>
</evidence>
<evidence type="ECO:0000313" key="7">
    <source>
        <dbReference type="Proteomes" id="UP000027586"/>
    </source>
</evidence>
<gene>
    <name evidence="6" type="ORF">LCOR_05043.1</name>
</gene>
<dbReference type="PANTHER" id="PTHR19317:SF0">
    <property type="entry name" value="PRENYLATED RAB ACCEPTOR PROTEIN 1"/>
    <property type="match status" value="1"/>
</dbReference>
<sequence>MTTSEPLVSASTAAQHLGNTIATEAESRLGFLKKIRQEKFANVRPLSDFFDRNRISFTTSFPEITKRWNYNLQHFAANYFFIVLGLSIYAVVTNWWLLFTIAFIFGGFYLISRQDGPITIGGNSISPSSLYAAYCGASLVLLLFSGATGTIFWIIGAAAIVILGHAALLEPGLENEFGADSQV</sequence>
<evidence type="ECO:0000313" key="6">
    <source>
        <dbReference type="EMBL" id="CDH53717.1"/>
    </source>
</evidence>
<dbReference type="Pfam" id="PF03208">
    <property type="entry name" value="PRA1"/>
    <property type="match status" value="1"/>
</dbReference>
<keyword evidence="2 5" id="KW-0812">Transmembrane</keyword>
<dbReference type="PANTHER" id="PTHR19317">
    <property type="entry name" value="PRENYLATED RAB ACCEPTOR 1-RELATED"/>
    <property type="match status" value="1"/>
</dbReference>
<dbReference type="GO" id="GO:0016020">
    <property type="term" value="C:membrane"/>
    <property type="evidence" value="ECO:0007669"/>
    <property type="project" value="UniProtKB-SubCell"/>
</dbReference>
<evidence type="ECO:0000256" key="5">
    <source>
        <dbReference type="RuleBase" id="RU363107"/>
    </source>
</evidence>
<reference evidence="6" key="1">
    <citation type="submission" date="2013-08" db="EMBL/GenBank/DDBJ databases">
        <title>Gene expansion shapes genome architecture in the human pathogen Lichtheimia corymbifera: an evolutionary genomics analysis in the ancient terrestrial Mucorales (Mucoromycotina).</title>
        <authorList>
            <person name="Schwartze V.U."/>
            <person name="Winter S."/>
            <person name="Shelest E."/>
            <person name="Marcet-Houben M."/>
            <person name="Horn F."/>
            <person name="Wehner S."/>
            <person name="Hoffmann K."/>
            <person name="Riege K."/>
            <person name="Sammeth M."/>
            <person name="Nowrousian M."/>
            <person name="Valiante V."/>
            <person name="Linde J."/>
            <person name="Jacobsen I.D."/>
            <person name="Marz M."/>
            <person name="Brakhage A.A."/>
            <person name="Gabaldon T."/>
            <person name="Bocker S."/>
            <person name="Voigt K."/>
        </authorList>
    </citation>
    <scope>NUCLEOTIDE SEQUENCE [LARGE SCALE GENOMIC DNA]</scope>
    <source>
        <strain evidence="6">FSU 9682</strain>
    </source>
</reference>
<keyword evidence="3 5" id="KW-1133">Transmembrane helix</keyword>
<evidence type="ECO:0000256" key="2">
    <source>
        <dbReference type="ARBA" id="ARBA00022692"/>
    </source>
</evidence>
<comment type="subcellular location">
    <subcellularLocation>
        <location evidence="1 5">Membrane</location>
        <topology evidence="1 5">Multi-pass membrane protein</topology>
    </subcellularLocation>
</comment>
<name>A0A068RVR6_9FUNG</name>
<dbReference type="EMBL" id="CBTN010000019">
    <property type="protein sequence ID" value="CDH53717.1"/>
    <property type="molecule type" value="Genomic_DNA"/>
</dbReference>
<keyword evidence="4 5" id="KW-0472">Membrane</keyword>
<evidence type="ECO:0000256" key="4">
    <source>
        <dbReference type="ARBA" id="ARBA00023136"/>
    </source>
</evidence>
<dbReference type="OrthoDB" id="63113at2759"/>
<dbReference type="STRING" id="1263082.A0A068RVR6"/>
<accession>A0A068RVR6</accession>